<dbReference type="AlphaFoldDB" id="A0A067CKI4"/>
<dbReference type="EMBL" id="KK583219">
    <property type="protein sequence ID" value="KDO27076.1"/>
    <property type="molecule type" value="Genomic_DNA"/>
</dbReference>
<accession>A0A067CKI4</accession>
<dbReference type="Proteomes" id="UP000030745">
    <property type="component" value="Unassembled WGS sequence"/>
</dbReference>
<dbReference type="VEuPathDB" id="FungiDB:SPRG_07786"/>
<reference evidence="1 2" key="1">
    <citation type="journal article" date="2013" name="PLoS Genet.">
        <title>Distinctive expansion of potential virulence genes in the genome of the oomycete fish pathogen Saprolegnia parasitica.</title>
        <authorList>
            <person name="Jiang R.H."/>
            <person name="de Bruijn I."/>
            <person name="Haas B.J."/>
            <person name="Belmonte R."/>
            <person name="Lobach L."/>
            <person name="Christie J."/>
            <person name="van den Ackerveken G."/>
            <person name="Bottin A."/>
            <person name="Bulone V."/>
            <person name="Diaz-Moreno S.M."/>
            <person name="Dumas B."/>
            <person name="Fan L."/>
            <person name="Gaulin E."/>
            <person name="Govers F."/>
            <person name="Grenville-Briggs L.J."/>
            <person name="Horner N.R."/>
            <person name="Levin J.Z."/>
            <person name="Mammella M."/>
            <person name="Meijer H.J."/>
            <person name="Morris P."/>
            <person name="Nusbaum C."/>
            <person name="Oome S."/>
            <person name="Phillips A.J."/>
            <person name="van Rooyen D."/>
            <person name="Rzeszutek E."/>
            <person name="Saraiva M."/>
            <person name="Secombes C.J."/>
            <person name="Seidl M.F."/>
            <person name="Snel B."/>
            <person name="Stassen J.H."/>
            <person name="Sykes S."/>
            <person name="Tripathy S."/>
            <person name="van den Berg H."/>
            <person name="Vega-Arreguin J.C."/>
            <person name="Wawra S."/>
            <person name="Young S.K."/>
            <person name="Zeng Q."/>
            <person name="Dieguez-Uribeondo J."/>
            <person name="Russ C."/>
            <person name="Tyler B.M."/>
            <person name="van West P."/>
        </authorList>
    </citation>
    <scope>NUCLEOTIDE SEQUENCE [LARGE SCALE GENOMIC DNA]</scope>
    <source>
        <strain evidence="1 2">CBS 223.65</strain>
    </source>
</reference>
<sequence>MTTTPIVYEVTNYCDAESVAMLLAYMRGGHLQDMLATGCFMKAEFEQCNPTTFRSRYTAPSQAAVDTYLAEHAAAMRADFQAHVPPSVRCERAFYTPLLCLE</sequence>
<dbReference type="Pfam" id="PF14114">
    <property type="entry name" value="DUF4286"/>
    <property type="match status" value="1"/>
</dbReference>
<dbReference type="RefSeq" id="XP_012202170.1">
    <property type="nucleotide sequence ID" value="XM_012346780.1"/>
</dbReference>
<dbReference type="OrthoDB" id="76210at2759"/>
<dbReference type="GeneID" id="24130038"/>
<evidence type="ECO:0000313" key="1">
    <source>
        <dbReference type="EMBL" id="KDO27076.1"/>
    </source>
</evidence>
<organism evidence="1 2">
    <name type="scientific">Saprolegnia parasitica (strain CBS 223.65)</name>
    <dbReference type="NCBI Taxonomy" id="695850"/>
    <lineage>
        <taxon>Eukaryota</taxon>
        <taxon>Sar</taxon>
        <taxon>Stramenopiles</taxon>
        <taxon>Oomycota</taxon>
        <taxon>Saprolegniomycetes</taxon>
        <taxon>Saprolegniales</taxon>
        <taxon>Saprolegniaceae</taxon>
        <taxon>Saprolegnia</taxon>
    </lineage>
</organism>
<dbReference type="InterPro" id="IPR025563">
    <property type="entry name" value="DUF4286"/>
</dbReference>
<gene>
    <name evidence="1" type="ORF">SPRG_07786</name>
</gene>
<name>A0A067CKI4_SAPPC</name>
<proteinExistence type="predicted"/>
<protein>
    <submittedName>
        <fullName evidence="1">Uncharacterized protein</fullName>
    </submittedName>
</protein>
<dbReference type="OMA" id="YCDAESV"/>
<evidence type="ECO:0000313" key="2">
    <source>
        <dbReference type="Proteomes" id="UP000030745"/>
    </source>
</evidence>
<keyword evidence="2" id="KW-1185">Reference proteome</keyword>
<dbReference type="KEGG" id="spar:SPRG_07786"/>